<dbReference type="SUPFAM" id="SSF52507">
    <property type="entry name" value="Homo-oligomeric flavin-containing Cys decarboxylases, HFCD"/>
    <property type="match status" value="1"/>
</dbReference>
<proteinExistence type="predicted"/>
<dbReference type="InterPro" id="IPR036551">
    <property type="entry name" value="Flavin_trans-like"/>
</dbReference>
<dbReference type="Gene3D" id="3.40.50.1950">
    <property type="entry name" value="Flavin prenyltransferase-like"/>
    <property type="match status" value="1"/>
</dbReference>
<protein>
    <submittedName>
        <fullName evidence="2">Phosphopantothenoylcysteine decarboxylase / Phosphopantothenoylcysteine synthetase</fullName>
        <ecNumber evidence="2">4.1.1.36</ecNumber>
        <ecNumber evidence="2">6.3.2.5</ecNumber>
    </submittedName>
</protein>
<dbReference type="GO" id="GO:0004632">
    <property type="term" value="F:phosphopantothenate--cysteine ligase activity"/>
    <property type="evidence" value="ECO:0007669"/>
    <property type="project" value="UniProtKB-EC"/>
</dbReference>
<dbReference type="EMBL" id="UOFD01000047">
    <property type="protein sequence ID" value="VAW52442.1"/>
    <property type="molecule type" value="Genomic_DNA"/>
</dbReference>
<dbReference type="GO" id="GO:0004633">
    <property type="term" value="F:phosphopantothenoylcysteine decarboxylase activity"/>
    <property type="evidence" value="ECO:0007669"/>
    <property type="project" value="UniProtKB-EC"/>
</dbReference>
<feature type="domain" description="Flavoprotein" evidence="1">
    <location>
        <begin position="10"/>
        <end position="105"/>
    </location>
</feature>
<feature type="non-terminal residue" evidence="2">
    <location>
        <position position="105"/>
    </location>
</feature>
<sequence>MATMNTLNGKQIVIGITGGIAAYKSADLTRRLIEAGASVRIVMTPAATEFVSAMTFQALSGHPVFFDNNDSSDTSGMKHIDLARWADVIIIAPASANTIAKLAHG</sequence>
<accession>A0A3B0WM93</accession>
<dbReference type="EC" id="4.1.1.36" evidence="2"/>
<reference evidence="2" key="1">
    <citation type="submission" date="2018-06" db="EMBL/GenBank/DDBJ databases">
        <authorList>
            <person name="Zhirakovskaya E."/>
        </authorList>
    </citation>
    <scope>NUCLEOTIDE SEQUENCE</scope>
</reference>
<dbReference type="GO" id="GO:0010181">
    <property type="term" value="F:FMN binding"/>
    <property type="evidence" value="ECO:0007669"/>
    <property type="project" value="TreeGrafter"/>
</dbReference>
<dbReference type="GO" id="GO:0071513">
    <property type="term" value="C:phosphopantothenoylcysteine decarboxylase complex"/>
    <property type="evidence" value="ECO:0007669"/>
    <property type="project" value="TreeGrafter"/>
</dbReference>
<dbReference type="Pfam" id="PF02441">
    <property type="entry name" value="Flavoprotein"/>
    <property type="match status" value="1"/>
</dbReference>
<keyword evidence="2" id="KW-0436">Ligase</keyword>
<dbReference type="PANTHER" id="PTHR14359:SF6">
    <property type="entry name" value="PHOSPHOPANTOTHENOYLCYSTEINE DECARBOXYLASE"/>
    <property type="match status" value="1"/>
</dbReference>
<organism evidence="2">
    <name type="scientific">hydrothermal vent metagenome</name>
    <dbReference type="NCBI Taxonomy" id="652676"/>
    <lineage>
        <taxon>unclassified sequences</taxon>
        <taxon>metagenomes</taxon>
        <taxon>ecological metagenomes</taxon>
    </lineage>
</organism>
<dbReference type="PANTHER" id="PTHR14359">
    <property type="entry name" value="HOMO-OLIGOMERIC FLAVIN CONTAINING CYS DECARBOXYLASE FAMILY"/>
    <property type="match status" value="1"/>
</dbReference>
<dbReference type="AlphaFoldDB" id="A0A3B0WM93"/>
<dbReference type="GO" id="GO:0015937">
    <property type="term" value="P:coenzyme A biosynthetic process"/>
    <property type="evidence" value="ECO:0007669"/>
    <property type="project" value="TreeGrafter"/>
</dbReference>
<evidence type="ECO:0000313" key="2">
    <source>
        <dbReference type="EMBL" id="VAW52442.1"/>
    </source>
</evidence>
<dbReference type="EC" id="6.3.2.5" evidence="2"/>
<gene>
    <name evidence="2" type="ORF">MNBD_GAMMA06-1207</name>
</gene>
<dbReference type="InterPro" id="IPR003382">
    <property type="entry name" value="Flavoprotein"/>
</dbReference>
<evidence type="ECO:0000259" key="1">
    <source>
        <dbReference type="Pfam" id="PF02441"/>
    </source>
</evidence>
<keyword evidence="2" id="KW-0456">Lyase</keyword>
<name>A0A3B0WM93_9ZZZZ</name>